<dbReference type="EMBL" id="JARBHB010000006">
    <property type="protein sequence ID" value="KAJ8880355.1"/>
    <property type="molecule type" value="Genomic_DNA"/>
</dbReference>
<comment type="caution">
    <text evidence="2">The sequence shown here is derived from an EMBL/GenBank/DDBJ whole genome shotgun (WGS) entry which is preliminary data.</text>
</comment>
<sequence>MRVKRGEYGAARKSAGPAVSPGSRTRFALVGASQSTRASYKLPTARAIAKPQNVTVTIGSLKSTSNMLDEPSVSWVRDTARRGRVRPEHLRRKSSELLEGSDDLLGLAQECAGCGVCPRVSTFIESCTPRRKRGSMNTRNSFTKTGDGFMSSSTRGVKNIVASIMNRLERLAEERSRCRVITRCGCQKRFMGDCPRQLCKAYLRTPALLRPMKSSRYRSKALLEPHRPYEQGARYFGRCTVLTYATKSRYFCEMLHSGSCSCSTDVETFELSLHTVLGAAQGGTQKTAKPRLAKLPTSCYVRRDEVMRGWYHVAATSHHDIFCARGRCHFLNPPFRRWGELFYPDRDSSSTDILSPPPPPPSPPVSPPPPEQTRDRDSHESARATRRRRARTQLTSLSAGPPWIVVRLPTFHPGEPGTIPGGVAPGFSHAGIVQEDAAGRRVFSVISRIPRYCITALLHTHLASSSLVPKTSMFRSQTSSFIHS</sequence>
<dbReference type="Proteomes" id="UP001159363">
    <property type="component" value="Chromosome 5"/>
</dbReference>
<feature type="region of interest" description="Disordered" evidence="1">
    <location>
        <begin position="347"/>
        <end position="393"/>
    </location>
</feature>
<feature type="region of interest" description="Disordered" evidence="1">
    <location>
        <begin position="1"/>
        <end position="23"/>
    </location>
</feature>
<organism evidence="2 3">
    <name type="scientific">Dryococelus australis</name>
    <dbReference type="NCBI Taxonomy" id="614101"/>
    <lineage>
        <taxon>Eukaryota</taxon>
        <taxon>Metazoa</taxon>
        <taxon>Ecdysozoa</taxon>
        <taxon>Arthropoda</taxon>
        <taxon>Hexapoda</taxon>
        <taxon>Insecta</taxon>
        <taxon>Pterygota</taxon>
        <taxon>Neoptera</taxon>
        <taxon>Polyneoptera</taxon>
        <taxon>Phasmatodea</taxon>
        <taxon>Verophasmatodea</taxon>
        <taxon>Anareolatae</taxon>
        <taxon>Phasmatidae</taxon>
        <taxon>Eurycanthinae</taxon>
        <taxon>Dryococelus</taxon>
    </lineage>
</organism>
<feature type="compositionally biased region" description="Pro residues" evidence="1">
    <location>
        <begin position="355"/>
        <end position="371"/>
    </location>
</feature>
<accession>A0ABQ9H7U3</accession>
<reference evidence="2 3" key="1">
    <citation type="submission" date="2023-02" db="EMBL/GenBank/DDBJ databases">
        <title>LHISI_Scaffold_Assembly.</title>
        <authorList>
            <person name="Stuart O.P."/>
            <person name="Cleave R."/>
            <person name="Magrath M.J.L."/>
            <person name="Mikheyev A.S."/>
        </authorList>
    </citation>
    <scope>NUCLEOTIDE SEQUENCE [LARGE SCALE GENOMIC DNA]</scope>
    <source>
        <strain evidence="2">Daus_M_001</strain>
        <tissue evidence="2">Leg muscle</tissue>
    </source>
</reference>
<name>A0ABQ9H7U3_9NEOP</name>
<evidence type="ECO:0000256" key="1">
    <source>
        <dbReference type="SAM" id="MobiDB-lite"/>
    </source>
</evidence>
<gene>
    <name evidence="2" type="ORF">PR048_016824</name>
</gene>
<feature type="compositionally biased region" description="Basic and acidic residues" evidence="1">
    <location>
        <begin position="372"/>
        <end position="383"/>
    </location>
</feature>
<evidence type="ECO:0000313" key="2">
    <source>
        <dbReference type="EMBL" id="KAJ8880355.1"/>
    </source>
</evidence>
<evidence type="ECO:0000313" key="3">
    <source>
        <dbReference type="Proteomes" id="UP001159363"/>
    </source>
</evidence>
<keyword evidence="3" id="KW-1185">Reference proteome</keyword>
<proteinExistence type="predicted"/>
<protein>
    <submittedName>
        <fullName evidence="2">Uncharacterized protein</fullName>
    </submittedName>
</protein>